<dbReference type="EMBL" id="NTYF01000169">
    <property type="protein sequence ID" value="PER43632.1"/>
    <property type="molecule type" value="Genomic_DNA"/>
</dbReference>
<proteinExistence type="predicted"/>
<evidence type="ECO:0000259" key="1">
    <source>
        <dbReference type="Pfam" id="PF20441"/>
    </source>
</evidence>
<evidence type="ECO:0000313" key="2">
    <source>
        <dbReference type="EMBL" id="PER43632.1"/>
    </source>
</evidence>
<dbReference type="Proteomes" id="UP000219897">
    <property type="component" value="Unassembled WGS sequence"/>
</dbReference>
<comment type="caution">
    <text evidence="2">The sequence shown here is derived from an EMBL/GenBank/DDBJ whole genome shotgun (WGS) entry which is preliminary data.</text>
</comment>
<dbReference type="Pfam" id="PF20441">
    <property type="entry name" value="TerL_nuclease"/>
    <property type="match status" value="1"/>
</dbReference>
<dbReference type="InterPro" id="IPR005021">
    <property type="entry name" value="Terminase_largesu-like"/>
</dbReference>
<dbReference type="PANTHER" id="PTHR41287:SF1">
    <property type="entry name" value="PROTEIN YMFN"/>
    <property type="match status" value="1"/>
</dbReference>
<dbReference type="AlphaFoldDB" id="A0ABD6S0Q2"/>
<dbReference type="PANTHER" id="PTHR41287">
    <property type="match status" value="1"/>
</dbReference>
<reference evidence="2 3" key="1">
    <citation type="submission" date="2017-09" db="EMBL/GenBank/DDBJ databases">
        <title>Large-scale bioinformatics analysis of Bacillus genomes uncovers conserved roles of natural products in bacterial physiology.</title>
        <authorList>
            <consortium name="Agbiome Team Llc"/>
            <person name="Bleich R.M."/>
            <person name="Kirk G.J."/>
            <person name="Santa Maria K.C."/>
            <person name="Allen S.E."/>
            <person name="Farag S."/>
            <person name="Shank E.A."/>
            <person name="Bowers A."/>
        </authorList>
    </citation>
    <scope>NUCLEOTIDE SEQUENCE [LARGE SCALE GENOMIC DNA]</scope>
    <source>
        <strain evidence="2 3">AFS005140</strain>
    </source>
</reference>
<feature type="non-terminal residue" evidence="2">
    <location>
        <position position="1"/>
    </location>
</feature>
<dbReference type="InterPro" id="IPR046462">
    <property type="entry name" value="TerL_nuclease"/>
</dbReference>
<organism evidence="2 3">
    <name type="scientific">Bacillus thuringiensis</name>
    <dbReference type="NCBI Taxonomy" id="1428"/>
    <lineage>
        <taxon>Bacteria</taxon>
        <taxon>Bacillati</taxon>
        <taxon>Bacillota</taxon>
        <taxon>Bacilli</taxon>
        <taxon>Bacillales</taxon>
        <taxon>Bacillaceae</taxon>
        <taxon>Bacillus</taxon>
        <taxon>Bacillus cereus group</taxon>
    </lineage>
</organism>
<accession>A0ABD6S0Q2</accession>
<dbReference type="RefSeq" id="WP_255264195.1">
    <property type="nucleotide sequence ID" value="NZ_NTYF01000169.1"/>
</dbReference>
<sequence length="185" mass="21825">VGLLFKHRENYIWKTHSFVRKGFLDKVRLKAPIYEWAENGLLTIVDEPVINISHIVDWFVKMREMYGVNTIVADTFRLDLVKTALEAEGFTLLYIRNPKAIHSLLAPRVETLFANGQIIFGDNPLMRWYTNNVYVHIKKDGNKEYLKKDEFKRKTDGFQAFIHALWQADNILEEEVEFMLDEIDF</sequence>
<evidence type="ECO:0000313" key="3">
    <source>
        <dbReference type="Proteomes" id="UP000219897"/>
    </source>
</evidence>
<gene>
    <name evidence="2" type="ORF">CN495_31075</name>
</gene>
<protein>
    <submittedName>
        <fullName evidence="2">Terminase</fullName>
    </submittedName>
</protein>
<name>A0ABD6S0Q2_BACTU</name>
<feature type="domain" description="Terminase large subunit-like endonuclease" evidence="1">
    <location>
        <begin position="2"/>
        <end position="168"/>
    </location>
</feature>